<feature type="compositionally biased region" description="Polar residues" evidence="5">
    <location>
        <begin position="79"/>
        <end position="89"/>
    </location>
</feature>
<evidence type="ECO:0000256" key="2">
    <source>
        <dbReference type="ARBA" id="ARBA00022630"/>
    </source>
</evidence>
<feature type="region of interest" description="Disordered" evidence="5">
    <location>
        <begin position="1"/>
        <end position="20"/>
    </location>
</feature>
<evidence type="ECO:0000256" key="4">
    <source>
        <dbReference type="ARBA" id="ARBA00023002"/>
    </source>
</evidence>
<evidence type="ECO:0000256" key="3">
    <source>
        <dbReference type="ARBA" id="ARBA00022827"/>
    </source>
</evidence>
<dbReference type="EMBL" id="QICA01000001">
    <property type="protein sequence ID" value="RNL40123.1"/>
    <property type="molecule type" value="Genomic_DNA"/>
</dbReference>
<gene>
    <name evidence="7" type="ORF">DMP10_00755</name>
</gene>
<dbReference type="InterPro" id="IPR050315">
    <property type="entry name" value="FAD-oxidoreductase_2"/>
</dbReference>
<dbReference type="Gene3D" id="3.90.700.10">
    <property type="entry name" value="Succinate dehydrogenase/fumarate reductase flavoprotein, catalytic domain"/>
    <property type="match status" value="1"/>
</dbReference>
<feature type="region of interest" description="Disordered" evidence="5">
    <location>
        <begin position="654"/>
        <end position="704"/>
    </location>
</feature>
<keyword evidence="8" id="KW-1185">Reference proteome</keyword>
<dbReference type="GO" id="GO:0033765">
    <property type="term" value="F:steroid dehydrogenase activity, acting on the CH-CH group of donors"/>
    <property type="evidence" value="ECO:0007669"/>
    <property type="project" value="UniProtKB-ARBA"/>
</dbReference>
<comment type="cofactor">
    <cofactor evidence="1">
        <name>FAD</name>
        <dbReference type="ChEBI" id="CHEBI:57692"/>
    </cofactor>
</comment>
<dbReference type="PANTHER" id="PTHR43400">
    <property type="entry name" value="FUMARATE REDUCTASE"/>
    <property type="match status" value="1"/>
</dbReference>
<dbReference type="PANTHER" id="PTHR43400:SF7">
    <property type="entry name" value="FAD-DEPENDENT OXIDOREDUCTASE 2 FAD BINDING DOMAIN-CONTAINING PROTEIN"/>
    <property type="match status" value="1"/>
</dbReference>
<dbReference type="InterPro" id="IPR019546">
    <property type="entry name" value="TAT_signal_bac_arc"/>
</dbReference>
<evidence type="ECO:0000313" key="8">
    <source>
        <dbReference type="Proteomes" id="UP000278327"/>
    </source>
</evidence>
<keyword evidence="3" id="KW-0274">FAD</keyword>
<evidence type="ECO:0000313" key="7">
    <source>
        <dbReference type="EMBL" id="RNL40123.1"/>
    </source>
</evidence>
<keyword evidence="2" id="KW-0285">Flavoprotein</keyword>
<feature type="domain" description="FAD-dependent oxidoreductase 2 FAD-binding" evidence="6">
    <location>
        <begin position="141"/>
        <end position="608"/>
    </location>
</feature>
<dbReference type="InterPro" id="IPR006311">
    <property type="entry name" value="TAT_signal"/>
</dbReference>
<dbReference type="PROSITE" id="PS51318">
    <property type="entry name" value="TAT"/>
    <property type="match status" value="1"/>
</dbReference>
<protein>
    <recommendedName>
        <fullName evidence="6">FAD-dependent oxidoreductase 2 FAD-binding domain-containing protein</fullName>
    </recommendedName>
</protein>
<feature type="compositionally biased region" description="Low complexity" evidence="5">
    <location>
        <begin position="94"/>
        <end position="108"/>
    </location>
</feature>
<organism evidence="7 8">
    <name type="scientific">Adlercreutzia equolifaciens subsp. celatus DSM 18785</name>
    <dbReference type="NCBI Taxonomy" id="1121021"/>
    <lineage>
        <taxon>Bacteria</taxon>
        <taxon>Bacillati</taxon>
        <taxon>Actinomycetota</taxon>
        <taxon>Coriobacteriia</taxon>
        <taxon>Eggerthellales</taxon>
        <taxon>Eggerthellaceae</taxon>
        <taxon>Adlercreutzia</taxon>
    </lineage>
</organism>
<sequence length="704" mass="73463">MACAQAMAHPVAQPDETGTRITERTRKGMGMKHHHNIDELREALADKRGRIALSRRGFLQGAGVMAAGAAAAGMIAGCSPQTEGSSNASDPRGGEAMATTGSTAAATGNEGKTMGEVLGAGWLGEEPEIAEDEIASVQEADIIVCGAGHAGTATARRAAELGAKVIVVEMQPEDTFSALGNDIGHLNSSWQLDRVGIPEYSVVDFMNEYQMYGAGRVQPTLLSQFANRSGEALDWFIDGYTEAEKDELIPLNWPVVEGYNYKKGPFTSYVGTCQFGGSVGMTDAVKRSQEKAKAAGAQFVYGQAAVRLVHNEDGTEVTGVIAKDSNSGEYTQYNGRAVVLACGDIGSNSAMYNAICRENYELGEYKDCSAMSGRDGSGIAMAMRIGAKVEIATGGDMGSHAFIPLSPMEGVECLWLNKYGERYCNEAFGGPLLSGCAGAREPGDRAYLVWGNDWQEVFLNQLAGHLAPKEWDADAIANVKSYMDAAVGSGAEGDDTSGKFLYCADTLEELCDYMGMEEGVKANTLAAIEKWNAAHDAGIDTEFGRDPETMWPIKDGPFYGYPCSKRIGGGSLVATSGLLVTGRQQVQGQGFEPIKGLFACGNTSGGRFPMGYNGIMNGVSIGMCLCLGYTLGEYLATEDFDRYCTLGAGNADIKQSDKGMAGPPPGSGEGDAEGGAPGGDGAPAGDGAEGGAPADGAPTGGAPA</sequence>
<evidence type="ECO:0000256" key="5">
    <source>
        <dbReference type="SAM" id="MobiDB-lite"/>
    </source>
</evidence>
<evidence type="ECO:0000256" key="1">
    <source>
        <dbReference type="ARBA" id="ARBA00001974"/>
    </source>
</evidence>
<name>A0A3N0AZ31_9ACTN</name>
<dbReference type="AlphaFoldDB" id="A0A3N0AZ31"/>
<keyword evidence="4" id="KW-0560">Oxidoreductase</keyword>
<dbReference type="InterPro" id="IPR036188">
    <property type="entry name" value="FAD/NAD-bd_sf"/>
</dbReference>
<dbReference type="InterPro" id="IPR027477">
    <property type="entry name" value="Succ_DH/fumarate_Rdtase_cat_sf"/>
</dbReference>
<dbReference type="Pfam" id="PF00890">
    <property type="entry name" value="FAD_binding_2"/>
    <property type="match status" value="1"/>
</dbReference>
<comment type="caution">
    <text evidence="7">The sequence shown here is derived from an EMBL/GenBank/DDBJ whole genome shotgun (WGS) entry which is preliminary data.</text>
</comment>
<reference evidence="7 8" key="1">
    <citation type="journal article" date="2019" name="Microbiol. Resour. Announc.">
        <title>Draft Genome Sequences of Type Strains of Gordonibacter faecihominis, Paraeggerthella hongkongensis, Parvibacter caecicola,Slackia equolifaciens, Slackia faecicanis, and Slackia isoflavoniconvertens.</title>
        <authorList>
            <person name="Danylec N."/>
            <person name="Stoll D.A."/>
            <person name="Dotsch A."/>
            <person name="Huch M."/>
        </authorList>
    </citation>
    <scope>NUCLEOTIDE SEQUENCE [LARGE SCALE GENOMIC DNA]</scope>
    <source>
        <strain evidence="7 8">DSM 18785</strain>
    </source>
</reference>
<feature type="compositionally biased region" description="Low complexity" evidence="5">
    <location>
        <begin position="691"/>
        <end position="704"/>
    </location>
</feature>
<dbReference type="NCBIfam" id="TIGR01409">
    <property type="entry name" value="TAT_signal_seq"/>
    <property type="match status" value="1"/>
</dbReference>
<dbReference type="SUPFAM" id="SSF51905">
    <property type="entry name" value="FAD/NAD(P)-binding domain"/>
    <property type="match status" value="1"/>
</dbReference>
<feature type="compositionally biased region" description="Gly residues" evidence="5">
    <location>
        <begin position="667"/>
        <end position="690"/>
    </location>
</feature>
<proteinExistence type="predicted"/>
<accession>A0A3N0AZ31</accession>
<feature type="region of interest" description="Disordered" evidence="5">
    <location>
        <begin position="79"/>
        <end position="112"/>
    </location>
</feature>
<dbReference type="InterPro" id="IPR003953">
    <property type="entry name" value="FAD-dep_OxRdtase_2_FAD-bd"/>
</dbReference>
<evidence type="ECO:0000259" key="6">
    <source>
        <dbReference type="Pfam" id="PF00890"/>
    </source>
</evidence>
<dbReference type="Gene3D" id="3.50.50.60">
    <property type="entry name" value="FAD/NAD(P)-binding domain"/>
    <property type="match status" value="2"/>
</dbReference>
<dbReference type="Proteomes" id="UP000278327">
    <property type="component" value="Unassembled WGS sequence"/>
</dbReference>
<dbReference type="SUPFAM" id="SSF56425">
    <property type="entry name" value="Succinate dehydrogenase/fumarate reductase flavoprotein, catalytic domain"/>
    <property type="match status" value="1"/>
</dbReference>